<comment type="caution">
    <text evidence="1">The sequence shown here is derived from an EMBL/GenBank/DDBJ whole genome shotgun (WGS) entry which is preliminary data.</text>
</comment>
<sequence length="115" mass="13011">MAGWIIHQIPIKNSFIPEWLSEIGHRFCGHRTVTWSQGHRPDDSNNTMILPMTLQAILRIIFPVFPIGVSTRPPNSMLFDVTSLPKFLLGCSHASLGSLILSQMSMRLLQSHRSF</sequence>
<protein>
    <submittedName>
        <fullName evidence="1">Uncharacterized protein</fullName>
    </submittedName>
</protein>
<gene>
    <name evidence="1" type="ORF">HAX54_044797</name>
</gene>
<evidence type="ECO:0000313" key="1">
    <source>
        <dbReference type="EMBL" id="MCE3049419.1"/>
    </source>
</evidence>
<name>A0ABS8WGV1_DATST</name>
<dbReference type="Proteomes" id="UP000823775">
    <property type="component" value="Unassembled WGS sequence"/>
</dbReference>
<organism evidence="1 2">
    <name type="scientific">Datura stramonium</name>
    <name type="common">Jimsonweed</name>
    <name type="synonym">Common thornapple</name>
    <dbReference type="NCBI Taxonomy" id="4076"/>
    <lineage>
        <taxon>Eukaryota</taxon>
        <taxon>Viridiplantae</taxon>
        <taxon>Streptophyta</taxon>
        <taxon>Embryophyta</taxon>
        <taxon>Tracheophyta</taxon>
        <taxon>Spermatophyta</taxon>
        <taxon>Magnoliopsida</taxon>
        <taxon>eudicotyledons</taxon>
        <taxon>Gunneridae</taxon>
        <taxon>Pentapetalae</taxon>
        <taxon>asterids</taxon>
        <taxon>lamiids</taxon>
        <taxon>Solanales</taxon>
        <taxon>Solanaceae</taxon>
        <taxon>Solanoideae</taxon>
        <taxon>Datureae</taxon>
        <taxon>Datura</taxon>
    </lineage>
</organism>
<keyword evidence="2" id="KW-1185">Reference proteome</keyword>
<proteinExistence type="predicted"/>
<accession>A0ABS8WGV1</accession>
<evidence type="ECO:0000313" key="2">
    <source>
        <dbReference type="Proteomes" id="UP000823775"/>
    </source>
</evidence>
<dbReference type="EMBL" id="JACEIK010006877">
    <property type="protein sequence ID" value="MCE3049419.1"/>
    <property type="molecule type" value="Genomic_DNA"/>
</dbReference>
<reference evidence="1 2" key="1">
    <citation type="journal article" date="2021" name="BMC Genomics">
        <title>Datura genome reveals duplications of psychoactive alkaloid biosynthetic genes and high mutation rate following tissue culture.</title>
        <authorList>
            <person name="Rajewski A."/>
            <person name="Carter-House D."/>
            <person name="Stajich J."/>
            <person name="Litt A."/>
        </authorList>
    </citation>
    <scope>NUCLEOTIDE SEQUENCE [LARGE SCALE GENOMIC DNA]</scope>
    <source>
        <strain evidence="1">AR-01</strain>
    </source>
</reference>